<dbReference type="PANTHER" id="PTHR30026:SF23">
    <property type="entry name" value="TO APRF-PUTATIVE OUTER MEMBRANE EFFLUX PROTEIN OR SECRETED ALKALINE PHOSPHATASE-RELATED"/>
    <property type="match status" value="1"/>
</dbReference>
<evidence type="ECO:0000256" key="4">
    <source>
        <dbReference type="ARBA" id="ARBA00022452"/>
    </source>
</evidence>
<feature type="signal peptide" evidence="10">
    <location>
        <begin position="1"/>
        <end position="21"/>
    </location>
</feature>
<dbReference type="AlphaFoldDB" id="E8UZK1"/>
<keyword evidence="12" id="KW-1185">Reference proteome</keyword>
<keyword evidence="5" id="KW-0812">Transmembrane</keyword>
<comment type="similarity">
    <text evidence="2">Belongs to the outer membrane factor (OMF) (TC 1.B.17) family.</text>
</comment>
<dbReference type="eggNOG" id="COG1538">
    <property type="taxonomic scope" value="Bacteria"/>
</dbReference>
<dbReference type="GO" id="GO:0015562">
    <property type="term" value="F:efflux transmembrane transporter activity"/>
    <property type="evidence" value="ECO:0007669"/>
    <property type="project" value="InterPro"/>
</dbReference>
<keyword evidence="10" id="KW-0732">Signal</keyword>
<dbReference type="STRING" id="401053.AciPR4_3591"/>
<reference evidence="11 12" key="1">
    <citation type="journal article" date="2012" name="Stand. Genomic Sci.">
        <title>Complete genome sequence of Terriglobus saanensis type strain SP1PR4(T), an Acidobacteria from tundra soil.</title>
        <authorList>
            <person name="Rawat S.R."/>
            <person name="Mannisto M.K."/>
            <person name="Starovoytov V."/>
            <person name="Goodwin L."/>
            <person name="Nolan M."/>
            <person name="Hauser L."/>
            <person name="Land M."/>
            <person name="Davenport K.W."/>
            <person name="Woyke T."/>
            <person name="Haggblom M.M."/>
        </authorList>
    </citation>
    <scope>NUCLEOTIDE SEQUENCE</scope>
    <source>
        <strain evidence="12">ATCC BAA-1853 / DSM 23119 / SP1PR4</strain>
    </source>
</reference>
<dbReference type="HOGENOM" id="CLU_022604_0_0_0"/>
<feature type="coiled-coil region" evidence="8">
    <location>
        <begin position="584"/>
        <end position="618"/>
    </location>
</feature>
<dbReference type="InterPro" id="IPR003423">
    <property type="entry name" value="OMP_efflux"/>
</dbReference>
<evidence type="ECO:0000256" key="10">
    <source>
        <dbReference type="SAM" id="SignalP"/>
    </source>
</evidence>
<dbReference type="EMBL" id="CP002467">
    <property type="protein sequence ID" value="ADV84344.1"/>
    <property type="molecule type" value="Genomic_DNA"/>
</dbReference>
<feature type="compositionally biased region" description="Low complexity" evidence="9">
    <location>
        <begin position="39"/>
        <end position="68"/>
    </location>
</feature>
<keyword evidence="7" id="KW-0998">Cell outer membrane</keyword>
<evidence type="ECO:0000313" key="11">
    <source>
        <dbReference type="EMBL" id="ADV84344.1"/>
    </source>
</evidence>
<feature type="compositionally biased region" description="Pro residues" evidence="9">
    <location>
        <begin position="26"/>
        <end position="38"/>
    </location>
</feature>
<evidence type="ECO:0000313" key="12">
    <source>
        <dbReference type="Proteomes" id="UP000006844"/>
    </source>
</evidence>
<evidence type="ECO:0000256" key="8">
    <source>
        <dbReference type="SAM" id="Coils"/>
    </source>
</evidence>
<dbReference type="GO" id="GO:0009279">
    <property type="term" value="C:cell outer membrane"/>
    <property type="evidence" value="ECO:0007669"/>
    <property type="project" value="UniProtKB-SubCell"/>
</dbReference>
<dbReference type="KEGG" id="tsa:AciPR4_3591"/>
<evidence type="ECO:0000256" key="6">
    <source>
        <dbReference type="ARBA" id="ARBA00023136"/>
    </source>
</evidence>
<dbReference type="GO" id="GO:1990281">
    <property type="term" value="C:efflux pump complex"/>
    <property type="evidence" value="ECO:0007669"/>
    <property type="project" value="TreeGrafter"/>
</dbReference>
<dbReference type="OrthoDB" id="102194at2"/>
<keyword evidence="6" id="KW-0472">Membrane</keyword>
<comment type="subcellular location">
    <subcellularLocation>
        <location evidence="1">Cell outer membrane</location>
    </subcellularLocation>
</comment>
<gene>
    <name evidence="11" type="ordered locus">AciPR4_3591</name>
</gene>
<evidence type="ECO:0000256" key="9">
    <source>
        <dbReference type="SAM" id="MobiDB-lite"/>
    </source>
</evidence>
<organism evidence="11 12">
    <name type="scientific">Terriglobus saanensis (strain ATCC BAA-1853 / DSM 23119 / SP1PR4)</name>
    <dbReference type="NCBI Taxonomy" id="401053"/>
    <lineage>
        <taxon>Bacteria</taxon>
        <taxon>Pseudomonadati</taxon>
        <taxon>Acidobacteriota</taxon>
        <taxon>Terriglobia</taxon>
        <taxon>Terriglobales</taxon>
        <taxon>Acidobacteriaceae</taxon>
        <taxon>Terriglobus</taxon>
    </lineage>
</organism>
<sequence length="713" mass="76774">MRTLRRYSAVLFVLTCGLSRAQTGQQPPPFTAPNPPTPAATQAPGQKSVPDQQTPAAAPDAPLPQTDQTTVDLRSVPPMSPQLQTPAEPSAAVNHATEMTLLPQKEAGPARKDGFYNLIDAYRGPNTPPLPVVSGDRLSALIHDGRLYLSLHDALSLAIENNLDVEVSRYNLLLAHTDLTRAKGGGNLRGIDYTVQQMAPGVGAATSPLLITATTGNASSTNASIADLSQVTQTGSGTQQDLSQNGPFPYSPGPSIPLFDPTLFTQVGYLRRSDQNSLIDTGTTAPTGPLSFLSAGLDYQQGFSTGAQLEAYADNAPQVLYANGSQYDPFHAPSTSVTLTQPLLRGRGRDVNLRFIRIARLQQKQSRLLFEQQVLETVYGISRLYYDLVSLGENVGVKEQTLAAAEQLYRDDKAQVDEGTLAPIELTRAQALVSSNRLDLIQAKGEYRQQEAILRQQLLRRLGDPSAGIVGIFPTDHITVPDAAPSLDISSLIADALTNRPDLAQASLQIKDDQIATSAARNNVKPALNVYANIQTRGSTLMSSTPLGSPGTGVSSVAPALTQGGLRLSTIYQGGIQLNLPLRNRIAQADAERDQIQLRQAEARSIRLENEIRQQVENAAIALESAHQAYAAAVESRNYQDQLLQAEKDKFAVGASTNFLIIQDQSYLAQARSTEVAARSDWMKAQMSLDRALGDLLEKNHILLDDTVRGTLP</sequence>
<proteinExistence type="inferred from homology"/>
<accession>E8UZK1</accession>
<dbReference type="SUPFAM" id="SSF56954">
    <property type="entry name" value="Outer membrane efflux proteins (OEP)"/>
    <property type="match status" value="1"/>
</dbReference>
<evidence type="ECO:0000256" key="7">
    <source>
        <dbReference type="ARBA" id="ARBA00023237"/>
    </source>
</evidence>
<name>E8UZK1_TERSS</name>
<feature type="chain" id="PRO_5003228936" evidence="10">
    <location>
        <begin position="22"/>
        <end position="713"/>
    </location>
</feature>
<dbReference type="RefSeq" id="WP_013570074.1">
    <property type="nucleotide sequence ID" value="NC_014963.1"/>
</dbReference>
<keyword evidence="4" id="KW-1134">Transmembrane beta strand</keyword>
<keyword evidence="3" id="KW-0813">Transport</keyword>
<evidence type="ECO:0000256" key="2">
    <source>
        <dbReference type="ARBA" id="ARBA00007613"/>
    </source>
</evidence>
<protein>
    <submittedName>
        <fullName evidence="11">Outer membrane efflux protein</fullName>
    </submittedName>
</protein>
<dbReference type="GO" id="GO:0015288">
    <property type="term" value="F:porin activity"/>
    <property type="evidence" value="ECO:0007669"/>
    <property type="project" value="TreeGrafter"/>
</dbReference>
<dbReference type="InterPro" id="IPR051906">
    <property type="entry name" value="TolC-like"/>
</dbReference>
<dbReference type="Proteomes" id="UP000006844">
    <property type="component" value="Chromosome"/>
</dbReference>
<evidence type="ECO:0000256" key="3">
    <source>
        <dbReference type="ARBA" id="ARBA00022448"/>
    </source>
</evidence>
<feature type="region of interest" description="Disordered" evidence="9">
    <location>
        <begin position="21"/>
        <end position="92"/>
    </location>
</feature>
<evidence type="ECO:0000256" key="5">
    <source>
        <dbReference type="ARBA" id="ARBA00022692"/>
    </source>
</evidence>
<dbReference type="Pfam" id="PF02321">
    <property type="entry name" value="OEP"/>
    <property type="match status" value="2"/>
</dbReference>
<dbReference type="Gene3D" id="1.20.1600.10">
    <property type="entry name" value="Outer membrane efflux proteins (OEP)"/>
    <property type="match status" value="1"/>
</dbReference>
<keyword evidence="8" id="KW-0175">Coiled coil</keyword>
<evidence type="ECO:0000256" key="1">
    <source>
        <dbReference type="ARBA" id="ARBA00004442"/>
    </source>
</evidence>
<dbReference type="PANTHER" id="PTHR30026">
    <property type="entry name" value="OUTER MEMBRANE PROTEIN TOLC"/>
    <property type="match status" value="1"/>
</dbReference>